<proteinExistence type="predicted"/>
<evidence type="ECO:0000313" key="3">
    <source>
        <dbReference type="Proteomes" id="UP001054945"/>
    </source>
</evidence>
<organism evidence="2 3">
    <name type="scientific">Caerostris extrusa</name>
    <name type="common">Bark spider</name>
    <name type="synonym">Caerostris bankana</name>
    <dbReference type="NCBI Taxonomy" id="172846"/>
    <lineage>
        <taxon>Eukaryota</taxon>
        <taxon>Metazoa</taxon>
        <taxon>Ecdysozoa</taxon>
        <taxon>Arthropoda</taxon>
        <taxon>Chelicerata</taxon>
        <taxon>Arachnida</taxon>
        <taxon>Araneae</taxon>
        <taxon>Araneomorphae</taxon>
        <taxon>Entelegynae</taxon>
        <taxon>Araneoidea</taxon>
        <taxon>Araneidae</taxon>
        <taxon>Caerostris</taxon>
    </lineage>
</organism>
<comment type="caution">
    <text evidence="2">The sequence shown here is derived from an EMBL/GenBank/DDBJ whole genome shotgun (WGS) entry which is preliminary data.</text>
</comment>
<name>A0AAV4U9P2_CAEEX</name>
<dbReference type="AlphaFoldDB" id="A0AAV4U9P2"/>
<feature type="region of interest" description="Disordered" evidence="1">
    <location>
        <begin position="48"/>
        <end position="79"/>
    </location>
</feature>
<dbReference type="EMBL" id="BPLR01012515">
    <property type="protein sequence ID" value="GIY54452.1"/>
    <property type="molecule type" value="Genomic_DNA"/>
</dbReference>
<protein>
    <submittedName>
        <fullName evidence="2">Uncharacterized protein</fullName>
    </submittedName>
</protein>
<dbReference type="Proteomes" id="UP001054945">
    <property type="component" value="Unassembled WGS sequence"/>
</dbReference>
<accession>A0AAV4U9P2</accession>
<gene>
    <name evidence="2" type="ORF">CEXT_230351</name>
</gene>
<sequence length="79" mass="8911">MWTRDKAISKKEKEKNCQPILQQRIPVLFLSLARETKVAVLLSGRRLNSCHDPLADDSSPPNNPQLMDGAHTTVSRTRT</sequence>
<evidence type="ECO:0000313" key="2">
    <source>
        <dbReference type="EMBL" id="GIY54452.1"/>
    </source>
</evidence>
<evidence type="ECO:0000256" key="1">
    <source>
        <dbReference type="SAM" id="MobiDB-lite"/>
    </source>
</evidence>
<reference evidence="2 3" key="1">
    <citation type="submission" date="2021-06" db="EMBL/GenBank/DDBJ databases">
        <title>Caerostris extrusa draft genome.</title>
        <authorList>
            <person name="Kono N."/>
            <person name="Arakawa K."/>
        </authorList>
    </citation>
    <scope>NUCLEOTIDE SEQUENCE [LARGE SCALE GENOMIC DNA]</scope>
</reference>
<keyword evidence="3" id="KW-1185">Reference proteome</keyword>